<dbReference type="Pfam" id="PF17921">
    <property type="entry name" value="Integrase_H2C2"/>
    <property type="match status" value="1"/>
</dbReference>
<evidence type="ECO:0000256" key="1">
    <source>
        <dbReference type="ARBA" id="ARBA00039658"/>
    </source>
</evidence>
<dbReference type="InterPro" id="IPR036397">
    <property type="entry name" value="RNaseH_sf"/>
</dbReference>
<protein>
    <recommendedName>
        <fullName evidence="1">Gypsy retrotransposon integrase-like protein 1</fullName>
    </recommendedName>
</protein>
<dbReference type="AlphaFoldDB" id="A0AAV7WHV4"/>
<dbReference type="PROSITE" id="PS50994">
    <property type="entry name" value="INTEGRASE"/>
    <property type="match status" value="1"/>
</dbReference>
<organism evidence="3 4">
    <name type="scientific">Pleurodeles waltl</name>
    <name type="common">Iberian ribbed newt</name>
    <dbReference type="NCBI Taxonomy" id="8319"/>
    <lineage>
        <taxon>Eukaryota</taxon>
        <taxon>Metazoa</taxon>
        <taxon>Chordata</taxon>
        <taxon>Craniata</taxon>
        <taxon>Vertebrata</taxon>
        <taxon>Euteleostomi</taxon>
        <taxon>Amphibia</taxon>
        <taxon>Batrachia</taxon>
        <taxon>Caudata</taxon>
        <taxon>Salamandroidea</taxon>
        <taxon>Salamandridae</taxon>
        <taxon>Pleurodelinae</taxon>
        <taxon>Pleurodeles</taxon>
    </lineage>
</organism>
<dbReference type="Proteomes" id="UP001066276">
    <property type="component" value="Chromosome 1_1"/>
</dbReference>
<dbReference type="PANTHER" id="PTHR37984">
    <property type="entry name" value="PROTEIN CBG26694"/>
    <property type="match status" value="1"/>
</dbReference>
<evidence type="ECO:0000313" key="3">
    <source>
        <dbReference type="EMBL" id="KAJ1212893.1"/>
    </source>
</evidence>
<name>A0AAV7WHV4_PLEWA</name>
<dbReference type="InterPro" id="IPR012337">
    <property type="entry name" value="RNaseH-like_sf"/>
</dbReference>
<feature type="domain" description="Integrase catalytic" evidence="2">
    <location>
        <begin position="206"/>
        <end position="338"/>
    </location>
</feature>
<evidence type="ECO:0000313" key="4">
    <source>
        <dbReference type="Proteomes" id="UP001066276"/>
    </source>
</evidence>
<dbReference type="Gene3D" id="1.10.340.70">
    <property type="match status" value="1"/>
</dbReference>
<dbReference type="Gene3D" id="3.30.420.10">
    <property type="entry name" value="Ribonuclease H-like superfamily/Ribonuclease H"/>
    <property type="match status" value="1"/>
</dbReference>
<dbReference type="GO" id="GO:0015074">
    <property type="term" value="P:DNA integration"/>
    <property type="evidence" value="ECO:0007669"/>
    <property type="project" value="InterPro"/>
</dbReference>
<gene>
    <name evidence="3" type="ORF">NDU88_000536</name>
</gene>
<dbReference type="InterPro" id="IPR041588">
    <property type="entry name" value="Integrase_H2C2"/>
</dbReference>
<dbReference type="GO" id="GO:0003676">
    <property type="term" value="F:nucleic acid binding"/>
    <property type="evidence" value="ECO:0007669"/>
    <property type="project" value="InterPro"/>
</dbReference>
<dbReference type="PANTHER" id="PTHR37984:SF15">
    <property type="entry name" value="INTEGRASE CATALYTIC DOMAIN-CONTAINING PROTEIN"/>
    <property type="match status" value="1"/>
</dbReference>
<sequence length="338" mass="38275">MMDGEGRGNGKASSRLLRLLSKLQEYHFTIRHIKGGLNCRADCLSRLPVTGEEDGSLDDTECVVAMVDATAMCEGSISEEEWSTAQEKDTTIRREMDHMKAHWPPVRNLHGALRNFQQVSSELTIEGGFVKRHELFVPPESLRDKLIRIAHKGHPGSTATKNHLKQYYWWPGMCSDVSSFIDRCGPCLRADKHWKTAKGELQLVDIPAGPWNKIAIDFAGPFTLLPDDCRHLIVLTDYFSKWIHYKFVREVTTERVIKALTKIFAIEGQPKIMVSDNGTQLVSREMTDFLSRLGIKQEKTPLYSPKSNGQVERMNRFLKEGVQQAVASNMDVKAFLAD</sequence>
<accession>A0AAV7WHV4</accession>
<keyword evidence="4" id="KW-1185">Reference proteome</keyword>
<reference evidence="3" key="1">
    <citation type="journal article" date="2022" name="bioRxiv">
        <title>Sequencing and chromosome-scale assembly of the giantPleurodeles waltlgenome.</title>
        <authorList>
            <person name="Brown T."/>
            <person name="Elewa A."/>
            <person name="Iarovenko S."/>
            <person name="Subramanian E."/>
            <person name="Araus A.J."/>
            <person name="Petzold A."/>
            <person name="Susuki M."/>
            <person name="Suzuki K.-i.T."/>
            <person name="Hayashi T."/>
            <person name="Toyoda A."/>
            <person name="Oliveira C."/>
            <person name="Osipova E."/>
            <person name="Leigh N.D."/>
            <person name="Simon A."/>
            <person name="Yun M.H."/>
        </authorList>
    </citation>
    <scope>NUCLEOTIDE SEQUENCE</scope>
    <source>
        <strain evidence="3">20211129_DDA</strain>
        <tissue evidence="3">Liver</tissue>
    </source>
</reference>
<dbReference type="InterPro" id="IPR001584">
    <property type="entry name" value="Integrase_cat-core"/>
</dbReference>
<dbReference type="Pfam" id="PF00665">
    <property type="entry name" value="rve"/>
    <property type="match status" value="1"/>
</dbReference>
<dbReference type="EMBL" id="JANPWB010000001">
    <property type="protein sequence ID" value="KAJ1212893.1"/>
    <property type="molecule type" value="Genomic_DNA"/>
</dbReference>
<dbReference type="SUPFAM" id="SSF53098">
    <property type="entry name" value="Ribonuclease H-like"/>
    <property type="match status" value="1"/>
</dbReference>
<comment type="caution">
    <text evidence="3">The sequence shown here is derived from an EMBL/GenBank/DDBJ whole genome shotgun (WGS) entry which is preliminary data.</text>
</comment>
<dbReference type="InterPro" id="IPR050951">
    <property type="entry name" value="Retrovirus_Pol_polyprotein"/>
</dbReference>
<evidence type="ECO:0000259" key="2">
    <source>
        <dbReference type="PROSITE" id="PS50994"/>
    </source>
</evidence>
<proteinExistence type="predicted"/>